<dbReference type="Gene3D" id="1.10.287.110">
    <property type="entry name" value="DnaJ domain"/>
    <property type="match status" value="1"/>
</dbReference>
<dbReference type="AlphaFoldDB" id="A0A5C6ZPP6"/>
<evidence type="ECO:0000256" key="1">
    <source>
        <dbReference type="SAM" id="Coils"/>
    </source>
</evidence>
<organism evidence="2 3">
    <name type="scientific">Gillisia hiemivivida</name>
    <dbReference type="NCBI Taxonomy" id="291190"/>
    <lineage>
        <taxon>Bacteria</taxon>
        <taxon>Pseudomonadati</taxon>
        <taxon>Bacteroidota</taxon>
        <taxon>Flavobacteriia</taxon>
        <taxon>Flavobacteriales</taxon>
        <taxon>Flavobacteriaceae</taxon>
        <taxon>Gillisia</taxon>
    </lineage>
</organism>
<accession>A0A5C6ZPP6</accession>
<dbReference type="OrthoDB" id="1495727at2"/>
<feature type="coiled-coil region" evidence="1">
    <location>
        <begin position="168"/>
        <end position="234"/>
    </location>
</feature>
<name>A0A5C6ZPP6_9FLAO</name>
<proteinExistence type="predicted"/>
<sequence length="241" mass="28430">MEHFTRHKDMVENESDILTSLYLEKLGRLQLELLEKQTEASRLKMKMKLMQAAINRDEQPDLKAIEQEINTRLQNYYAQIQAQSAALEEAKKMLSHLISEEETQKLKEIFRVLCKRLHPDLNPNQTEKDKDLFIKVKAAYDLQRLSVLQNTLLYLDDPNKEKLLLISSDEKVERIKHLENKIISLRAKIDQLKQSFPFSMEALILDEDYIVQKQEELRIQIKTCEEEIVKYSNIINIMADE</sequence>
<keyword evidence="3" id="KW-1185">Reference proteome</keyword>
<dbReference type="EMBL" id="VORY01000018">
    <property type="protein sequence ID" value="TXD92659.1"/>
    <property type="molecule type" value="Genomic_DNA"/>
</dbReference>
<dbReference type="CDD" id="cd06257">
    <property type="entry name" value="DnaJ"/>
    <property type="match status" value="1"/>
</dbReference>
<dbReference type="InterPro" id="IPR036869">
    <property type="entry name" value="J_dom_sf"/>
</dbReference>
<keyword evidence="1" id="KW-0175">Coiled coil</keyword>
<dbReference type="SUPFAM" id="SSF46565">
    <property type="entry name" value="Chaperone J-domain"/>
    <property type="match status" value="1"/>
</dbReference>
<evidence type="ECO:0000313" key="2">
    <source>
        <dbReference type="EMBL" id="TXD92659.1"/>
    </source>
</evidence>
<evidence type="ECO:0000313" key="3">
    <source>
        <dbReference type="Proteomes" id="UP000321367"/>
    </source>
</evidence>
<feature type="coiled-coil region" evidence="1">
    <location>
        <begin position="73"/>
        <end position="100"/>
    </location>
</feature>
<reference evidence="2 3" key="1">
    <citation type="submission" date="2019-08" db="EMBL/GenBank/DDBJ databases">
        <title>Genome sequence of Gillisia hiemivivida IC154 (type strain).</title>
        <authorList>
            <person name="Bowman J.P."/>
        </authorList>
    </citation>
    <scope>NUCLEOTIDE SEQUENCE [LARGE SCALE GENOMIC DNA]</scope>
    <source>
        <strain evidence="2 3">IC154</strain>
    </source>
</reference>
<dbReference type="RefSeq" id="WP_146933524.1">
    <property type="nucleotide sequence ID" value="NZ_CBCSHZ010000021.1"/>
</dbReference>
<protein>
    <submittedName>
        <fullName evidence="2">J domain-containing protein</fullName>
    </submittedName>
</protein>
<dbReference type="InterPro" id="IPR001623">
    <property type="entry name" value="DnaJ_domain"/>
</dbReference>
<comment type="caution">
    <text evidence="2">The sequence shown here is derived from an EMBL/GenBank/DDBJ whole genome shotgun (WGS) entry which is preliminary data.</text>
</comment>
<gene>
    <name evidence="2" type="ORF">ES724_12835</name>
</gene>
<dbReference type="Proteomes" id="UP000321367">
    <property type="component" value="Unassembled WGS sequence"/>
</dbReference>